<evidence type="ECO:0000313" key="2">
    <source>
        <dbReference type="EMBL" id="CUI14826.1"/>
    </source>
</evidence>
<feature type="chain" id="PRO_5006623362" description="Membrane-associated protein" evidence="1">
    <location>
        <begin position="36"/>
        <end position="123"/>
    </location>
</feature>
<dbReference type="EMBL" id="CYKH01001680">
    <property type="protein sequence ID" value="CUI14826.1"/>
    <property type="molecule type" value="Genomic_DNA"/>
</dbReference>
<sequence>MPFIFTTQKDLREKMHRFVVLALLALLCLVGCSHSATITQQWYTDAQCTQGENTVQVNEGQCYLDAADYAGMSWNCVSGGVVAFVYNYADENCSGAPIAKKPFAQGQCTGPVYNNLYLIVQGC</sequence>
<organism evidence="2 3">
    <name type="scientific">Bodo saltans</name>
    <name type="common">Flagellated protozoan</name>
    <dbReference type="NCBI Taxonomy" id="75058"/>
    <lineage>
        <taxon>Eukaryota</taxon>
        <taxon>Discoba</taxon>
        <taxon>Euglenozoa</taxon>
        <taxon>Kinetoplastea</taxon>
        <taxon>Metakinetoplastina</taxon>
        <taxon>Eubodonida</taxon>
        <taxon>Bodonidae</taxon>
        <taxon>Bodo</taxon>
    </lineage>
</organism>
<dbReference type="AlphaFoldDB" id="A0A0S4KJV0"/>
<proteinExistence type="predicted"/>
<reference evidence="3" key="1">
    <citation type="submission" date="2015-09" db="EMBL/GenBank/DDBJ databases">
        <authorList>
            <consortium name="Pathogen Informatics"/>
        </authorList>
    </citation>
    <scope>NUCLEOTIDE SEQUENCE [LARGE SCALE GENOMIC DNA]</scope>
    <source>
        <strain evidence="3">Lake Konstanz</strain>
    </source>
</reference>
<dbReference type="VEuPathDB" id="TriTrypDB:BSAL_17775c"/>
<keyword evidence="3" id="KW-1185">Reference proteome</keyword>
<protein>
    <recommendedName>
        <fullName evidence="4">Membrane-associated protein</fullName>
    </recommendedName>
</protein>
<dbReference type="Pfam" id="PF11912">
    <property type="entry name" value="CfaA_B_C"/>
    <property type="match status" value="1"/>
</dbReference>
<dbReference type="InterPro" id="IPR021837">
    <property type="entry name" value="CfaA/B/C"/>
</dbReference>
<feature type="signal peptide" evidence="1">
    <location>
        <begin position="1"/>
        <end position="35"/>
    </location>
</feature>
<evidence type="ECO:0000256" key="1">
    <source>
        <dbReference type="SAM" id="SignalP"/>
    </source>
</evidence>
<dbReference type="Proteomes" id="UP000051952">
    <property type="component" value="Unassembled WGS sequence"/>
</dbReference>
<keyword evidence="1" id="KW-0732">Signal</keyword>
<evidence type="ECO:0008006" key="4">
    <source>
        <dbReference type="Google" id="ProtNLM"/>
    </source>
</evidence>
<name>A0A0S4KJV0_BODSA</name>
<accession>A0A0S4KJV0</accession>
<gene>
    <name evidence="2" type="ORF">BSAL_17775c</name>
</gene>
<evidence type="ECO:0000313" key="3">
    <source>
        <dbReference type="Proteomes" id="UP000051952"/>
    </source>
</evidence>